<dbReference type="EMBL" id="JACXAF010000009">
    <property type="protein sequence ID" value="MBD1389471.1"/>
    <property type="molecule type" value="Genomic_DNA"/>
</dbReference>
<organism evidence="1 2">
    <name type="scientific">Neiella litorisoli</name>
    <dbReference type="NCBI Taxonomy" id="2771431"/>
    <lineage>
        <taxon>Bacteria</taxon>
        <taxon>Pseudomonadati</taxon>
        <taxon>Pseudomonadota</taxon>
        <taxon>Gammaproteobacteria</taxon>
        <taxon>Alteromonadales</taxon>
        <taxon>Echinimonadaceae</taxon>
        <taxon>Neiella</taxon>
    </lineage>
</organism>
<sequence>MMTSSLELRIPHASQIHRGKVTLIAAYLERGSSAKTQYALSIDGDELVVSPPFRTEQAFKHVQNGIGDILAIDCDELDNQGDTCSEHYNCCDCGGNQCGCRGCFSCNACHLCTGEEPNSE</sequence>
<name>A0A8J6QJU2_9GAMM</name>
<comment type="caution">
    <text evidence="1">The sequence shown here is derived from an EMBL/GenBank/DDBJ whole genome shotgun (WGS) entry which is preliminary data.</text>
</comment>
<evidence type="ECO:0000313" key="1">
    <source>
        <dbReference type="EMBL" id="MBD1389471.1"/>
    </source>
</evidence>
<reference evidence="1" key="1">
    <citation type="submission" date="2020-09" db="EMBL/GenBank/DDBJ databases">
        <title>A novel bacterium of genus Neiella, isolated from South China Sea.</title>
        <authorList>
            <person name="Huang H."/>
            <person name="Mo K."/>
            <person name="Hu Y."/>
        </authorList>
    </citation>
    <scope>NUCLEOTIDE SEQUENCE</scope>
    <source>
        <strain evidence="1">HB171785</strain>
    </source>
</reference>
<dbReference type="Proteomes" id="UP000638014">
    <property type="component" value="Unassembled WGS sequence"/>
</dbReference>
<gene>
    <name evidence="1" type="ORF">IC617_08530</name>
</gene>
<accession>A0A8J6QJU2</accession>
<dbReference type="AlphaFoldDB" id="A0A8J6QJU2"/>
<evidence type="ECO:0000313" key="2">
    <source>
        <dbReference type="Proteomes" id="UP000638014"/>
    </source>
</evidence>
<protein>
    <submittedName>
        <fullName evidence="1">Uncharacterized protein</fullName>
    </submittedName>
</protein>
<dbReference type="RefSeq" id="WP_191144578.1">
    <property type="nucleotide sequence ID" value="NZ_JACXAF010000009.1"/>
</dbReference>
<keyword evidence="2" id="KW-1185">Reference proteome</keyword>
<proteinExistence type="predicted"/>